<accession>A0A4R7CWF9</accession>
<reference evidence="2 3" key="1">
    <citation type="submission" date="2019-03" db="EMBL/GenBank/DDBJ databases">
        <title>Genomic Encyclopedia of Type Strains, Phase III (KMG-III): the genomes of soil and plant-associated and newly described type strains.</title>
        <authorList>
            <person name="Whitman W."/>
        </authorList>
    </citation>
    <scope>NUCLEOTIDE SEQUENCE [LARGE SCALE GENOMIC DNA]</scope>
    <source>
        <strain evidence="2 3">CECT 8455</strain>
    </source>
</reference>
<evidence type="ECO:0000313" key="3">
    <source>
        <dbReference type="Proteomes" id="UP000295274"/>
    </source>
</evidence>
<proteinExistence type="predicted"/>
<comment type="caution">
    <text evidence="2">The sequence shown here is derived from an EMBL/GenBank/DDBJ whole genome shotgun (WGS) entry which is preliminary data.</text>
</comment>
<dbReference type="RefSeq" id="WP_133674252.1">
    <property type="nucleotide sequence ID" value="NZ_SNZW01000017.1"/>
</dbReference>
<dbReference type="SUPFAM" id="SSF160387">
    <property type="entry name" value="NosL/MerB-like"/>
    <property type="match status" value="1"/>
</dbReference>
<dbReference type="AlphaFoldDB" id="A0A4R7CWF9"/>
<dbReference type="EMBL" id="SNZW01000017">
    <property type="protein sequence ID" value="TDS12833.1"/>
    <property type="molecule type" value="Genomic_DNA"/>
</dbReference>
<feature type="chain" id="PRO_5020699534" evidence="1">
    <location>
        <begin position="23"/>
        <end position="462"/>
    </location>
</feature>
<dbReference type="Proteomes" id="UP000295274">
    <property type="component" value="Unassembled WGS sequence"/>
</dbReference>
<keyword evidence="1" id="KW-0732">Signal</keyword>
<dbReference type="PANTHER" id="PTHR41247">
    <property type="entry name" value="HTH-TYPE TRANSCRIPTIONAL REPRESSOR YCNK"/>
    <property type="match status" value="1"/>
</dbReference>
<keyword evidence="3" id="KW-1185">Reference proteome</keyword>
<sequence length="462" mass="51572">MRSKHINIITLVLLLCSQITLSQTNSCAHCNMIIKDDAFKAKIETESGNTLHFGAIECLVNYITPKDKNTFRSLYVTDYDQQQYINAKSAFYLKSDAIKSPMGANLSAYSTLEAATLKQKEKDGEVFTWLQLRERFVSSGMGATNHTHHHSANSYAPVGVMGDHLHPKGGLMISLRYMNMYMEGNREGSDKISDDAIYENYMVAPQEMTMQMFMLGVMYAPSEKLTLILMQNYLSKDMDLTMQMTMDNGMPMRTDFSTASSSMGDLKTGFLYGLISHEKFSLHSNFTLNIPVGDIENRDTTPMMVDAKLPYAMQLGSGTFDVTLGGTLKGNINDFTWGVQPLATIRTGENSEDYRFGNLYELNSWLGYGFSKTISTSLRISGSTEDEIHNADPELNPMMVTTADTNNYGGEIIRGALGVNVLLLKNKLVLSAEIVSPMYQNYNGIFMNEKTTMNAAIKYTIL</sequence>
<evidence type="ECO:0000313" key="2">
    <source>
        <dbReference type="EMBL" id="TDS12833.1"/>
    </source>
</evidence>
<protein>
    <submittedName>
        <fullName evidence="2">Nitrous oxide reductase accessory protein NosL</fullName>
    </submittedName>
</protein>
<feature type="signal peptide" evidence="1">
    <location>
        <begin position="1"/>
        <end position="22"/>
    </location>
</feature>
<name>A0A4R7CWF9_9FLAO</name>
<evidence type="ECO:0000256" key="1">
    <source>
        <dbReference type="SAM" id="SignalP"/>
    </source>
</evidence>
<gene>
    <name evidence="2" type="ORF">DFQ03_3291</name>
</gene>
<dbReference type="InterPro" id="IPR008719">
    <property type="entry name" value="N2O_reductase_NosL"/>
</dbReference>
<organism evidence="2 3">
    <name type="scientific">Maribacter caenipelagi</name>
    <dbReference type="NCBI Taxonomy" id="1447781"/>
    <lineage>
        <taxon>Bacteria</taxon>
        <taxon>Pseudomonadati</taxon>
        <taxon>Bacteroidota</taxon>
        <taxon>Flavobacteriia</taxon>
        <taxon>Flavobacteriales</taxon>
        <taxon>Flavobacteriaceae</taxon>
        <taxon>Maribacter</taxon>
    </lineage>
</organism>
<dbReference type="OrthoDB" id="5450709at2"/>
<dbReference type="PANTHER" id="PTHR41247:SF1">
    <property type="entry name" value="HTH-TYPE TRANSCRIPTIONAL REPRESSOR YCNK"/>
    <property type="match status" value="1"/>
</dbReference>
<dbReference type="Pfam" id="PF05573">
    <property type="entry name" value="NosL"/>
    <property type="match status" value="1"/>
</dbReference>
<dbReference type="SUPFAM" id="SSF56935">
    <property type="entry name" value="Porins"/>
    <property type="match status" value="1"/>
</dbReference>